<dbReference type="FunCoup" id="A0A6P7JV54">
    <property type="interactions" value="1"/>
</dbReference>
<dbReference type="PANTHER" id="PTHR15665:SF1">
    <property type="entry name" value="PROTEIN ASTEROID HOMOLOG 1"/>
    <property type="match status" value="1"/>
</dbReference>
<dbReference type="InterPro" id="IPR026832">
    <property type="entry name" value="Asteroid"/>
</dbReference>
<dbReference type="Pfam" id="PF12813">
    <property type="entry name" value="XPG_I_2"/>
    <property type="match status" value="1"/>
</dbReference>
<comment type="similarity">
    <text evidence="1">Belongs to the asteroid family.</text>
</comment>
<keyword evidence="4" id="KW-1185">Reference proteome</keyword>
<proteinExistence type="inferred from homology"/>
<evidence type="ECO:0000313" key="4">
    <source>
        <dbReference type="Proteomes" id="UP000515145"/>
    </source>
</evidence>
<sequence>MGVQGLSGLIENQRDIHRDVRFRTSRLLIDGSNLSHLLYYSSGLDQNHGGEYAAFEDLVERFVSALRSCRIAPYVLMDGGSDFTDRKLETVTSRAEDRIKRAHQAAESGRQKNILPGLIKWVFRQTLVRLEVPVAQCFGEADQEIAALAKEWKCPVLSNDSDFFIFNLPAGILPISHFRWKAVRQSGSRSYIPCKRYQSTSFCSFFRIRLQLLPVFAVLAGNDYVKQQQINWTQFAPAGTKAPRLEGLLCWLRGFQQPQKALKAAVRLLGNLSKTSKAEVRRSLDLGLKEYQVPPSCLQKFFTHGEAPEFPVVEELCPGLRGVAELVPDWMRLPLTQARLIGDVLDVLLLHRVSLSIAVEHKDLPSSNLTSGPLRQVMYGLLLSGGRRPQVEERDRDGLQPKFTPVTPTYSQDPEQLNLSCLHEADPSQRLQVLLEALGVTQDHLRDLPPQLQLPVAVTCYWLQRAQPAPGERLVEALLLGMSRGDAPRSRTAVGCSRQKPDVCDAHAFNQWQACLKDTLHLNQLLGFPLPEPHIAR</sequence>
<dbReference type="OrthoDB" id="25987at2759"/>
<evidence type="ECO:0000259" key="3">
    <source>
        <dbReference type="Pfam" id="PF12813"/>
    </source>
</evidence>
<gene>
    <name evidence="5" type="primary">LOC114448234</name>
</gene>
<evidence type="ECO:0000313" key="5">
    <source>
        <dbReference type="RefSeq" id="XP_028280869.1"/>
    </source>
</evidence>
<dbReference type="Gene3D" id="3.40.50.1010">
    <property type="entry name" value="5'-nuclease"/>
    <property type="match status" value="1"/>
</dbReference>
<name>A0A6P7JV54_9TELE</name>
<evidence type="ECO:0000256" key="1">
    <source>
        <dbReference type="ARBA" id="ARBA00007398"/>
    </source>
</evidence>
<dbReference type="PANTHER" id="PTHR15665">
    <property type="entry name" value="ASTEROID PROTEIN"/>
    <property type="match status" value="1"/>
</dbReference>
<dbReference type="SUPFAM" id="SSF88723">
    <property type="entry name" value="PIN domain-like"/>
    <property type="match status" value="1"/>
</dbReference>
<dbReference type="InParanoid" id="A0A6P7JV54"/>
<dbReference type="InterPro" id="IPR029060">
    <property type="entry name" value="PIN-like_dom_sf"/>
</dbReference>
<dbReference type="Proteomes" id="UP000515145">
    <property type="component" value="Chromosome 16"/>
</dbReference>
<reference evidence="5" key="1">
    <citation type="submission" date="2025-08" db="UniProtKB">
        <authorList>
            <consortium name="RefSeq"/>
        </authorList>
    </citation>
    <scope>IDENTIFICATION</scope>
</reference>
<organism evidence="4 5">
    <name type="scientific">Parambassis ranga</name>
    <name type="common">Indian glassy fish</name>
    <dbReference type="NCBI Taxonomy" id="210632"/>
    <lineage>
        <taxon>Eukaryota</taxon>
        <taxon>Metazoa</taxon>
        <taxon>Chordata</taxon>
        <taxon>Craniata</taxon>
        <taxon>Vertebrata</taxon>
        <taxon>Euteleostomi</taxon>
        <taxon>Actinopterygii</taxon>
        <taxon>Neopterygii</taxon>
        <taxon>Teleostei</taxon>
        <taxon>Neoteleostei</taxon>
        <taxon>Acanthomorphata</taxon>
        <taxon>Ovalentaria</taxon>
        <taxon>Ambassidae</taxon>
        <taxon>Parambassis</taxon>
    </lineage>
</organism>
<accession>A0A6P7JV54</accession>
<dbReference type="InterPro" id="IPR039436">
    <property type="entry name" value="Asteroid_dom"/>
</dbReference>
<feature type="domain" description="Asteroid" evidence="3">
    <location>
        <begin position="131"/>
        <end position="173"/>
    </location>
</feature>
<dbReference type="GeneID" id="114448234"/>
<dbReference type="RefSeq" id="XP_028280869.1">
    <property type="nucleotide sequence ID" value="XM_028425068.1"/>
</dbReference>
<dbReference type="AlphaFoldDB" id="A0A6P7JV54"/>
<evidence type="ECO:0000256" key="2">
    <source>
        <dbReference type="SAM" id="MobiDB-lite"/>
    </source>
</evidence>
<protein>
    <submittedName>
        <fullName evidence="5">Protein asteroid homolog 1-like</fullName>
    </submittedName>
</protein>
<feature type="region of interest" description="Disordered" evidence="2">
    <location>
        <begin position="391"/>
        <end position="411"/>
    </location>
</feature>